<reference evidence="3" key="1">
    <citation type="journal article" date="2014" name="PLoS Genet.">
        <title>Signature Gene Expression Reveals Novel Clues to the Molecular Mechanisms of Dimorphic Transition in Penicillium marneffei.</title>
        <authorList>
            <person name="Yang E."/>
            <person name="Wang G."/>
            <person name="Cai J."/>
            <person name="Woo P.C."/>
            <person name="Lau S.K."/>
            <person name="Yuen K.-Y."/>
            <person name="Chow W.-N."/>
            <person name="Lin X."/>
        </authorList>
    </citation>
    <scope>NUCLEOTIDE SEQUENCE [LARGE SCALE GENOMIC DNA]</scope>
    <source>
        <strain evidence="3">PM1</strain>
    </source>
</reference>
<sequence length="816" mass="91423">MSQSDLSFDDDGDGYRLHDASSTTSMDSDEVYERQMTANLHGRCKVLDIGAGTGNWAVQFADCVRRWDEFLENVYRILKPGGHVELQDYCLTIFYGESRDVGYIRSFIDDLERAAKTRGTPLNMAPHHALHLGNNGFTDIILEKLYVDIHDNLDLIRDTFYAYAIGLLTSHTSWADATVRAAIAANQLRKGDYLILLCAQKPSQNEPNILPARNCRPGADDLGPSMRTGLRNAFDKLKPTNPQAYRTRLWDVLELQDFDPADKSNVKPAVIAVMRPYLPQGFVLSFPYSITINSLVVSPISLLIFYTYFKLVITLKYFTDLSKMMTRDSSCSQSSDMGTTIEPDVVFTGTVPTHWAMMYVDRSGNVREMSNLPTPVFNSRARDNFAFAAQNSLPSPHTAYSPDYRGLHDEVLNVGDVEAFEDPEDQVPLEIGDTTKVTEFYTMSFKRLQQINCRLLAKNLIKIIEPRKQVRHPYNGGRRPGGAPGERGDPEDTKPDWWPRDVIHKEPDHIKKEYRVTLLVHLVQNLLPMGITADVLEEAASDTRRHLVPEEKAGEKAAILKEIIRVRRIEERYLRNEIDGTTQVYITDHDGSRRGEDESDDDSEAPKVMTPPRSASSSPQMQHLEASRSPLDVAGMPQHVSPLETTSNFPMPAELSFTNPGQRTPEFVSTQPEFGHRNLANTAIAGPLLTPTHNQFMEPSQFTETSPTNHLHAVSPTHAQADPSFTGWSPAFQQNMSSPVDYSNGAGCQMPPQVVYPSYGPYSSPQAVPGPFAIPELSHPRDYGMTNMYSPPFRTGYLSHPNIAHRRDSGDVKPSM</sequence>
<feature type="region of interest" description="Disordered" evidence="1">
    <location>
        <begin position="701"/>
        <end position="732"/>
    </location>
</feature>
<evidence type="ECO:0000313" key="3">
    <source>
        <dbReference type="EMBL" id="KFX52054.1"/>
    </source>
</evidence>
<name>A0A093VQ00_TALMA</name>
<dbReference type="Gene3D" id="3.40.50.150">
    <property type="entry name" value="Vaccinia Virus protein VP39"/>
    <property type="match status" value="1"/>
</dbReference>
<gene>
    <name evidence="3" type="ORF">GQ26_0030260</name>
</gene>
<accession>A0A093VQ00</accession>
<feature type="region of interest" description="Disordered" evidence="1">
    <location>
        <begin position="471"/>
        <end position="500"/>
    </location>
</feature>
<dbReference type="HOGENOM" id="CLU_346186_0_0_1"/>
<dbReference type="SUPFAM" id="SSF53335">
    <property type="entry name" value="S-adenosyl-L-methionine-dependent methyltransferases"/>
    <property type="match status" value="1"/>
</dbReference>
<feature type="compositionally biased region" description="Basic and acidic residues" evidence="1">
    <location>
        <begin position="486"/>
        <end position="500"/>
    </location>
</feature>
<dbReference type="InterPro" id="IPR021264">
    <property type="entry name" value="AFUB_079030/YDR124W-like"/>
</dbReference>
<feature type="compositionally biased region" description="Basic and acidic residues" evidence="1">
    <location>
        <begin position="805"/>
        <end position="816"/>
    </location>
</feature>
<comment type="caution">
    <text evidence="3">The sequence shown here is derived from an EMBL/GenBank/DDBJ whole genome shotgun (WGS) entry which is preliminary data.</text>
</comment>
<feature type="region of interest" description="Disordered" evidence="1">
    <location>
        <begin position="585"/>
        <end position="626"/>
    </location>
</feature>
<feature type="compositionally biased region" description="Basic and acidic residues" evidence="1">
    <location>
        <begin position="587"/>
        <end position="596"/>
    </location>
</feature>
<evidence type="ECO:0000259" key="2">
    <source>
        <dbReference type="Pfam" id="PF11001"/>
    </source>
</evidence>
<dbReference type="PANTHER" id="PTHR36102">
    <property type="entry name" value="CHROMOSOME 10, WHOLE GENOME SHOTGUN SEQUENCE"/>
    <property type="match status" value="1"/>
</dbReference>
<dbReference type="EMBL" id="JPOX01000003">
    <property type="protein sequence ID" value="KFX52054.1"/>
    <property type="molecule type" value="Genomic_DNA"/>
</dbReference>
<evidence type="ECO:0000256" key="1">
    <source>
        <dbReference type="SAM" id="MobiDB-lite"/>
    </source>
</evidence>
<dbReference type="Pfam" id="PF11001">
    <property type="entry name" value="AFUB_07903_YDR124W_hel"/>
    <property type="match status" value="1"/>
</dbReference>
<protein>
    <recommendedName>
        <fullName evidence="2">Subtelomeric hrmA-associated cluster protein AFUB-079030/YDR124W-like helical bundle domain-containing protein</fullName>
    </recommendedName>
</protein>
<organism evidence="3">
    <name type="scientific">Talaromyces marneffei PM1</name>
    <dbReference type="NCBI Taxonomy" id="1077442"/>
    <lineage>
        <taxon>Eukaryota</taxon>
        <taxon>Fungi</taxon>
        <taxon>Dikarya</taxon>
        <taxon>Ascomycota</taxon>
        <taxon>Pezizomycotina</taxon>
        <taxon>Eurotiomycetes</taxon>
        <taxon>Eurotiomycetidae</taxon>
        <taxon>Eurotiales</taxon>
        <taxon>Trichocomaceae</taxon>
        <taxon>Talaromyces</taxon>
        <taxon>Talaromyces sect. Talaromyces</taxon>
    </lineage>
</organism>
<feature type="region of interest" description="Disordered" evidence="1">
    <location>
        <begin position="796"/>
        <end position="816"/>
    </location>
</feature>
<dbReference type="InterPro" id="IPR029063">
    <property type="entry name" value="SAM-dependent_MTases_sf"/>
</dbReference>
<dbReference type="AlphaFoldDB" id="A0A093VQ00"/>
<dbReference type="PANTHER" id="PTHR36102:SF5">
    <property type="entry name" value="YDR124W-LIKE HELICAL BUNDLE DOMAIN-CONTAINING PROTEIN"/>
    <property type="match status" value="1"/>
</dbReference>
<feature type="region of interest" description="Disordered" evidence="1">
    <location>
        <begin position="1"/>
        <end position="29"/>
    </location>
</feature>
<proteinExistence type="predicted"/>
<feature type="domain" description="Subtelomeric hrmA-associated cluster protein AFUB-079030/YDR124W-like helical bundle" evidence="2">
    <location>
        <begin position="430"/>
        <end position="568"/>
    </location>
</feature>
<dbReference type="InterPro" id="IPR047092">
    <property type="entry name" value="AFUB_07903/YDR124W-like_hel"/>
</dbReference>